<evidence type="ECO:0000313" key="1">
    <source>
        <dbReference type="EMBL" id="KAG6750590.1"/>
    </source>
</evidence>
<protein>
    <submittedName>
        <fullName evidence="1">Uncharacterized protein</fullName>
    </submittedName>
</protein>
<evidence type="ECO:0000313" key="2">
    <source>
        <dbReference type="Proteomes" id="UP000886885"/>
    </source>
</evidence>
<accession>A0A8X8CDN3</accession>
<sequence length="114" mass="13227">MVPERLLMSELSRELEDALEDGETVYSLFPVRPLPCLCLIIFLPLTDRSDHSFLFLVYEKLVLKVEARDCHKVWTCKGQNRCWEDCKNRYTGTGLCDLYTAPPVPKQCFCAYKC</sequence>
<organism evidence="1 2">
    <name type="scientific">Populus tomentosa</name>
    <name type="common">Chinese white poplar</name>
    <dbReference type="NCBI Taxonomy" id="118781"/>
    <lineage>
        <taxon>Eukaryota</taxon>
        <taxon>Viridiplantae</taxon>
        <taxon>Streptophyta</taxon>
        <taxon>Embryophyta</taxon>
        <taxon>Tracheophyta</taxon>
        <taxon>Spermatophyta</taxon>
        <taxon>Magnoliopsida</taxon>
        <taxon>eudicotyledons</taxon>
        <taxon>Gunneridae</taxon>
        <taxon>Pentapetalae</taxon>
        <taxon>rosids</taxon>
        <taxon>fabids</taxon>
        <taxon>Malpighiales</taxon>
        <taxon>Salicaceae</taxon>
        <taxon>Saliceae</taxon>
        <taxon>Populus</taxon>
    </lineage>
</organism>
<name>A0A8X8CDN3_POPTO</name>
<keyword evidence="2" id="KW-1185">Reference proteome</keyword>
<comment type="caution">
    <text evidence="1">The sequence shown here is derived from an EMBL/GenBank/DDBJ whole genome shotgun (WGS) entry which is preliminary data.</text>
</comment>
<proteinExistence type="predicted"/>
<reference evidence="1" key="1">
    <citation type="journal article" date="2020" name="bioRxiv">
        <title>Hybrid origin of Populus tomentosa Carr. identified through genome sequencing and phylogenomic analysis.</title>
        <authorList>
            <person name="An X."/>
            <person name="Gao K."/>
            <person name="Chen Z."/>
            <person name="Li J."/>
            <person name="Yang X."/>
            <person name="Yang X."/>
            <person name="Zhou J."/>
            <person name="Guo T."/>
            <person name="Zhao T."/>
            <person name="Huang S."/>
            <person name="Miao D."/>
            <person name="Khan W.U."/>
            <person name="Rao P."/>
            <person name="Ye M."/>
            <person name="Lei B."/>
            <person name="Liao W."/>
            <person name="Wang J."/>
            <person name="Ji L."/>
            <person name="Li Y."/>
            <person name="Guo B."/>
            <person name="Mustafa N.S."/>
            <person name="Li S."/>
            <person name="Yun Q."/>
            <person name="Keller S.R."/>
            <person name="Mao J."/>
            <person name="Zhang R."/>
            <person name="Strauss S.H."/>
        </authorList>
    </citation>
    <scope>NUCLEOTIDE SEQUENCE</scope>
    <source>
        <strain evidence="1">GM15</strain>
        <tissue evidence="1">Leaf</tissue>
    </source>
</reference>
<dbReference type="OrthoDB" id="1612940at2759"/>
<gene>
    <name evidence="1" type="ORF">POTOM_045088</name>
</gene>
<dbReference type="EMBL" id="JAAWWB010000026">
    <property type="protein sequence ID" value="KAG6750590.1"/>
    <property type="molecule type" value="Genomic_DNA"/>
</dbReference>
<dbReference type="AlphaFoldDB" id="A0A8X8CDN3"/>
<dbReference type="Proteomes" id="UP000886885">
    <property type="component" value="Chromosome 13D"/>
</dbReference>